<sequence length="376" mass="40477">MVQKLQKLQKLRVAVVGLGVGKGHLQAYAAIPDLYDIAAVCDLDTAKASAAAAEFGVPWHTTQFSELLESAEQGKLDIVDICTPPYTHRALIEQALAAGLHVVCEKPLVGSLAEADAIAAAQKVAKGTLFPIFQYRFGHGLQKLKHLQSKGFAHTPFLTTIETSWRRDADYYEVQWRGKWATEMGGCCLTQALHAHDMLSYVNGPVKTVFAHLATRVNPIEVEDCAAISIGMENGSVATLSVTLGAAEELSRLRFMFSDLTVESRSTEPYRPGKDPWHFQGKTPAIDAAISAALADFVPALESFEGEFALIHATVTGGAPTPVSLHDARQSLELITAIYHSAETGTQVSLPIPPGHAKYNSWAPTGGSFNKVAHHG</sequence>
<dbReference type="EMBL" id="JAVDXT010000001">
    <property type="protein sequence ID" value="MDR7375632.1"/>
    <property type="molecule type" value="Genomic_DNA"/>
</dbReference>
<reference evidence="3 4" key="1">
    <citation type="submission" date="2023-07" db="EMBL/GenBank/DDBJ databases">
        <title>Sorghum-associated microbial communities from plants grown in Nebraska, USA.</title>
        <authorList>
            <person name="Schachtman D."/>
        </authorList>
    </citation>
    <scope>NUCLEOTIDE SEQUENCE [LARGE SCALE GENOMIC DNA]</scope>
    <source>
        <strain evidence="3 4">BE313</strain>
    </source>
</reference>
<accession>A0ABU2C326</accession>
<dbReference type="SUPFAM" id="SSF51735">
    <property type="entry name" value="NAD(P)-binding Rossmann-fold domains"/>
    <property type="match status" value="1"/>
</dbReference>
<gene>
    <name evidence="3" type="ORF">J2X19_000290</name>
</gene>
<feature type="domain" description="Gfo/Idh/MocA-like oxidoreductase N-terminal" evidence="1">
    <location>
        <begin position="11"/>
        <end position="129"/>
    </location>
</feature>
<dbReference type="Pfam" id="PF01408">
    <property type="entry name" value="GFO_IDH_MocA"/>
    <property type="match status" value="1"/>
</dbReference>
<comment type="caution">
    <text evidence="3">The sequence shown here is derived from an EMBL/GenBank/DDBJ whole genome shotgun (WGS) entry which is preliminary data.</text>
</comment>
<dbReference type="InterPro" id="IPR052515">
    <property type="entry name" value="Gfo/Idh/MocA_Oxidoreductase"/>
</dbReference>
<protein>
    <submittedName>
        <fullName evidence="3">Dehydrogenase</fullName>
    </submittedName>
</protein>
<proteinExistence type="predicted"/>
<evidence type="ECO:0000259" key="2">
    <source>
        <dbReference type="Pfam" id="PF22725"/>
    </source>
</evidence>
<dbReference type="Gene3D" id="3.40.50.720">
    <property type="entry name" value="NAD(P)-binding Rossmann-like Domain"/>
    <property type="match status" value="1"/>
</dbReference>
<dbReference type="Gene3D" id="3.30.360.10">
    <property type="entry name" value="Dihydrodipicolinate Reductase, domain 2"/>
    <property type="match status" value="1"/>
</dbReference>
<feature type="domain" description="GFO/IDH/MocA-like oxidoreductase" evidence="2">
    <location>
        <begin position="142"/>
        <end position="256"/>
    </location>
</feature>
<evidence type="ECO:0000313" key="3">
    <source>
        <dbReference type="EMBL" id="MDR7375632.1"/>
    </source>
</evidence>
<keyword evidence="4" id="KW-1185">Reference proteome</keyword>
<organism evidence="3 4">
    <name type="scientific">Rhodoferax ferrireducens</name>
    <dbReference type="NCBI Taxonomy" id="192843"/>
    <lineage>
        <taxon>Bacteria</taxon>
        <taxon>Pseudomonadati</taxon>
        <taxon>Pseudomonadota</taxon>
        <taxon>Betaproteobacteria</taxon>
        <taxon>Burkholderiales</taxon>
        <taxon>Comamonadaceae</taxon>
        <taxon>Rhodoferax</taxon>
    </lineage>
</organism>
<dbReference type="RefSeq" id="WP_310369988.1">
    <property type="nucleotide sequence ID" value="NZ_JAVDXT010000001.1"/>
</dbReference>
<dbReference type="InterPro" id="IPR055170">
    <property type="entry name" value="GFO_IDH_MocA-like_dom"/>
</dbReference>
<dbReference type="PANTHER" id="PTHR43249">
    <property type="entry name" value="UDP-N-ACETYL-2-AMINO-2-DEOXY-D-GLUCURONATE OXIDASE"/>
    <property type="match status" value="1"/>
</dbReference>
<dbReference type="InterPro" id="IPR000683">
    <property type="entry name" value="Gfo/Idh/MocA-like_OxRdtase_N"/>
</dbReference>
<evidence type="ECO:0000259" key="1">
    <source>
        <dbReference type="Pfam" id="PF01408"/>
    </source>
</evidence>
<dbReference type="InterPro" id="IPR036291">
    <property type="entry name" value="NAD(P)-bd_dom_sf"/>
</dbReference>
<dbReference type="Pfam" id="PF22725">
    <property type="entry name" value="GFO_IDH_MocA_C3"/>
    <property type="match status" value="1"/>
</dbReference>
<dbReference type="Proteomes" id="UP001180487">
    <property type="component" value="Unassembled WGS sequence"/>
</dbReference>
<dbReference type="PANTHER" id="PTHR43249:SF1">
    <property type="entry name" value="D-GLUCOSIDE 3-DEHYDROGENASE"/>
    <property type="match status" value="1"/>
</dbReference>
<evidence type="ECO:0000313" key="4">
    <source>
        <dbReference type="Proteomes" id="UP001180487"/>
    </source>
</evidence>
<name>A0ABU2C326_9BURK</name>
<dbReference type="SUPFAM" id="SSF55347">
    <property type="entry name" value="Glyceraldehyde-3-phosphate dehydrogenase-like, C-terminal domain"/>
    <property type="match status" value="1"/>
</dbReference>